<dbReference type="SMART" id="SM00100">
    <property type="entry name" value="cNMP"/>
    <property type="match status" value="1"/>
</dbReference>
<reference evidence="7 8" key="1">
    <citation type="submission" date="2018-09" db="EMBL/GenBank/DDBJ databases">
        <title>Paenibacillus aracenensis nov. sp. isolated from a cave in southern Spain.</title>
        <authorList>
            <person name="Jurado V."/>
            <person name="Gutierrez-Patricio S."/>
            <person name="Gonzalez-Pimentel J.L."/>
            <person name="Miller A.Z."/>
            <person name="Laiz L."/>
            <person name="Saiz-Jimenez C."/>
        </authorList>
    </citation>
    <scope>NUCLEOTIDE SEQUENCE [LARGE SCALE GENOMIC DNA]</scope>
    <source>
        <strain evidence="7 8">DSM 22867</strain>
    </source>
</reference>
<dbReference type="InterPro" id="IPR036390">
    <property type="entry name" value="WH_DNA-bd_sf"/>
</dbReference>
<dbReference type="SUPFAM" id="SSF51206">
    <property type="entry name" value="cAMP-binding domain-like"/>
    <property type="match status" value="1"/>
</dbReference>
<evidence type="ECO:0000313" key="8">
    <source>
        <dbReference type="Proteomes" id="UP000266482"/>
    </source>
</evidence>
<keyword evidence="3" id="KW-0010">Activator</keyword>
<evidence type="ECO:0000256" key="4">
    <source>
        <dbReference type="ARBA" id="ARBA00023163"/>
    </source>
</evidence>
<accession>A0A3A1UU59</accession>
<evidence type="ECO:0000313" key="7">
    <source>
        <dbReference type="EMBL" id="RIX52068.1"/>
    </source>
</evidence>
<dbReference type="InterPro" id="IPR018490">
    <property type="entry name" value="cNMP-bd_dom_sf"/>
</dbReference>
<keyword evidence="2" id="KW-0238">DNA-binding</keyword>
<name>A0A3A1UU59_9BACL</name>
<evidence type="ECO:0000259" key="5">
    <source>
        <dbReference type="PROSITE" id="PS50042"/>
    </source>
</evidence>
<dbReference type="InterPro" id="IPR014710">
    <property type="entry name" value="RmlC-like_jellyroll"/>
</dbReference>
<dbReference type="PROSITE" id="PS50042">
    <property type="entry name" value="CNMP_BINDING_3"/>
    <property type="match status" value="1"/>
</dbReference>
<dbReference type="CDD" id="cd00038">
    <property type="entry name" value="CAP_ED"/>
    <property type="match status" value="1"/>
</dbReference>
<dbReference type="GO" id="GO:0003677">
    <property type="term" value="F:DNA binding"/>
    <property type="evidence" value="ECO:0007669"/>
    <property type="project" value="UniProtKB-KW"/>
</dbReference>
<dbReference type="GO" id="GO:0005829">
    <property type="term" value="C:cytosol"/>
    <property type="evidence" value="ECO:0007669"/>
    <property type="project" value="TreeGrafter"/>
</dbReference>
<dbReference type="PROSITE" id="PS51063">
    <property type="entry name" value="HTH_CRP_2"/>
    <property type="match status" value="1"/>
</dbReference>
<evidence type="ECO:0000256" key="3">
    <source>
        <dbReference type="ARBA" id="ARBA00023159"/>
    </source>
</evidence>
<dbReference type="Pfam" id="PF13545">
    <property type="entry name" value="HTH_Crp_2"/>
    <property type="match status" value="1"/>
</dbReference>
<dbReference type="SUPFAM" id="SSF46785">
    <property type="entry name" value="Winged helix' DNA-binding domain"/>
    <property type="match status" value="1"/>
</dbReference>
<dbReference type="OrthoDB" id="9812325at2"/>
<dbReference type="Pfam" id="PF00027">
    <property type="entry name" value="cNMP_binding"/>
    <property type="match status" value="1"/>
</dbReference>
<dbReference type="RefSeq" id="WP_119600300.1">
    <property type="nucleotide sequence ID" value="NZ_QXQA01000008.1"/>
</dbReference>
<dbReference type="InterPro" id="IPR036388">
    <property type="entry name" value="WH-like_DNA-bd_sf"/>
</dbReference>
<evidence type="ECO:0000259" key="6">
    <source>
        <dbReference type="PROSITE" id="PS51063"/>
    </source>
</evidence>
<feature type="domain" description="Cyclic nucleotide-binding" evidence="5">
    <location>
        <begin position="12"/>
        <end position="132"/>
    </location>
</feature>
<proteinExistence type="predicted"/>
<dbReference type="PANTHER" id="PTHR24567:SF74">
    <property type="entry name" value="HTH-TYPE TRANSCRIPTIONAL REGULATOR ARCR"/>
    <property type="match status" value="1"/>
</dbReference>
<keyword evidence="1" id="KW-0805">Transcription regulation</keyword>
<organism evidence="7 8">
    <name type="scientific">Paenibacillus nanensis</name>
    <dbReference type="NCBI Taxonomy" id="393251"/>
    <lineage>
        <taxon>Bacteria</taxon>
        <taxon>Bacillati</taxon>
        <taxon>Bacillota</taxon>
        <taxon>Bacilli</taxon>
        <taxon>Bacillales</taxon>
        <taxon>Paenibacillaceae</taxon>
        <taxon>Paenibacillus</taxon>
    </lineage>
</organism>
<gene>
    <name evidence="7" type="ORF">D3P08_13905</name>
</gene>
<sequence>MDKIKYLSRIKLFDGLELEQLQKLEPVTPLNIIRKNRMIAFPGELQKRLFLIKSGVVRLYRISSTGKELTVDLLGSGHIFGEVGSFTTGTEHLYAETKEDSVICTLDKDQFEAIVMRHPELGLKFIEMVSSRLKEMEEMLEMLAYGSIRQRLLYLLHKLAQKFGRALESDGDWLQLEISMTHQELASMAGSIRETVTEQLNQFVSEGLVRKAGPRSALLLQPERIRKAMHNSV</sequence>
<dbReference type="InterPro" id="IPR012318">
    <property type="entry name" value="HTH_CRP"/>
</dbReference>
<dbReference type="InterPro" id="IPR000595">
    <property type="entry name" value="cNMP-bd_dom"/>
</dbReference>
<dbReference type="EMBL" id="QXQA01000008">
    <property type="protein sequence ID" value="RIX52068.1"/>
    <property type="molecule type" value="Genomic_DNA"/>
</dbReference>
<protein>
    <submittedName>
        <fullName evidence="7">Crp/Fnr family transcriptional regulator</fullName>
    </submittedName>
</protein>
<dbReference type="PANTHER" id="PTHR24567">
    <property type="entry name" value="CRP FAMILY TRANSCRIPTIONAL REGULATORY PROTEIN"/>
    <property type="match status" value="1"/>
</dbReference>
<dbReference type="GO" id="GO:0003700">
    <property type="term" value="F:DNA-binding transcription factor activity"/>
    <property type="evidence" value="ECO:0007669"/>
    <property type="project" value="TreeGrafter"/>
</dbReference>
<evidence type="ECO:0000256" key="1">
    <source>
        <dbReference type="ARBA" id="ARBA00023015"/>
    </source>
</evidence>
<dbReference type="AlphaFoldDB" id="A0A3A1UU59"/>
<keyword evidence="4" id="KW-0804">Transcription</keyword>
<feature type="domain" description="HTH crp-type" evidence="6">
    <location>
        <begin position="146"/>
        <end position="223"/>
    </location>
</feature>
<dbReference type="Gene3D" id="2.60.120.10">
    <property type="entry name" value="Jelly Rolls"/>
    <property type="match status" value="1"/>
</dbReference>
<comment type="caution">
    <text evidence="7">The sequence shown here is derived from an EMBL/GenBank/DDBJ whole genome shotgun (WGS) entry which is preliminary data.</text>
</comment>
<dbReference type="InterPro" id="IPR050397">
    <property type="entry name" value="Env_Response_Regulators"/>
</dbReference>
<dbReference type="Proteomes" id="UP000266482">
    <property type="component" value="Unassembled WGS sequence"/>
</dbReference>
<dbReference type="SMART" id="SM00419">
    <property type="entry name" value="HTH_CRP"/>
    <property type="match status" value="1"/>
</dbReference>
<dbReference type="Gene3D" id="1.10.10.10">
    <property type="entry name" value="Winged helix-like DNA-binding domain superfamily/Winged helix DNA-binding domain"/>
    <property type="match status" value="1"/>
</dbReference>
<keyword evidence="8" id="KW-1185">Reference proteome</keyword>
<evidence type="ECO:0000256" key="2">
    <source>
        <dbReference type="ARBA" id="ARBA00023125"/>
    </source>
</evidence>